<evidence type="ECO:0000313" key="2">
    <source>
        <dbReference type="Proteomes" id="UP000323946"/>
    </source>
</evidence>
<dbReference type="SUPFAM" id="SSF46785">
    <property type="entry name" value="Winged helix' DNA-binding domain"/>
    <property type="match status" value="1"/>
</dbReference>
<dbReference type="OrthoDB" id="121143at2"/>
<protein>
    <recommendedName>
        <fullName evidence="3">ASCH domain-containing protein</fullName>
    </recommendedName>
</protein>
<organism evidence="1 2">
    <name type="scientific">Saccharopolyspora hirsuta</name>
    <dbReference type="NCBI Taxonomy" id="1837"/>
    <lineage>
        <taxon>Bacteria</taxon>
        <taxon>Bacillati</taxon>
        <taxon>Actinomycetota</taxon>
        <taxon>Actinomycetes</taxon>
        <taxon>Pseudonocardiales</taxon>
        <taxon>Pseudonocardiaceae</taxon>
        <taxon>Saccharopolyspora</taxon>
    </lineage>
</organism>
<comment type="caution">
    <text evidence="1">The sequence shown here is derived from an EMBL/GenBank/DDBJ whole genome shotgun (WGS) entry which is preliminary data.</text>
</comment>
<evidence type="ECO:0008006" key="3">
    <source>
        <dbReference type="Google" id="ProtNLM"/>
    </source>
</evidence>
<evidence type="ECO:0000313" key="1">
    <source>
        <dbReference type="EMBL" id="KAA5834270.1"/>
    </source>
</evidence>
<accession>A0A5M7BYN9</accession>
<keyword evidence="2" id="KW-1185">Reference proteome</keyword>
<gene>
    <name evidence="1" type="ORF">F1721_11245</name>
</gene>
<reference evidence="1 2" key="1">
    <citation type="submission" date="2019-09" db="EMBL/GenBank/DDBJ databases">
        <title>Draft genome sequence of the thermophilic Saccharopolyspora hirsuta VKM Ac-666T.</title>
        <authorList>
            <person name="Lobastova T.G."/>
            <person name="Fokina V."/>
            <person name="Bragin E.Y."/>
            <person name="Shtratnikova V.Y."/>
            <person name="Starodumova I.P."/>
            <person name="Tarlachkov S.V."/>
            <person name="Donova M.V."/>
        </authorList>
    </citation>
    <scope>NUCLEOTIDE SEQUENCE [LARGE SCALE GENOMIC DNA]</scope>
    <source>
        <strain evidence="1 2">VKM Ac-666</strain>
    </source>
</reference>
<dbReference type="AlphaFoldDB" id="A0A5M7BYN9"/>
<dbReference type="Proteomes" id="UP000323946">
    <property type="component" value="Unassembled WGS sequence"/>
</dbReference>
<dbReference type="InterPro" id="IPR036390">
    <property type="entry name" value="WH_DNA-bd_sf"/>
</dbReference>
<proteinExistence type="predicted"/>
<name>A0A5M7BYN9_SACHI</name>
<sequence>MAAASVGGVLSKRILRGVAAGEITEAYLRWPSRLAEPGSQLSTAVGLIGIGAVVRVDPAELTDADARRAGFGSAAGLRSSLDKHGRGEVYRLVLSFDGPAPQVVSQPVVLGVSERAAIDRELARLDVSAPRGPWTRQVLEVLRRRPGVRAAELAAEQNRPVSRCKSDVWRLRELGLVEPVADGFGLSARGRAFLGGG</sequence>
<dbReference type="EMBL" id="VWPH01000005">
    <property type="protein sequence ID" value="KAA5834270.1"/>
    <property type="molecule type" value="Genomic_DNA"/>
</dbReference>